<feature type="compositionally biased region" description="Basic and acidic residues" evidence="1">
    <location>
        <begin position="47"/>
        <end position="57"/>
    </location>
</feature>
<evidence type="ECO:0000256" key="1">
    <source>
        <dbReference type="SAM" id="MobiDB-lite"/>
    </source>
</evidence>
<gene>
    <name evidence="2" type="ORF">SNEC2469_LOCUS15692</name>
</gene>
<dbReference type="AlphaFoldDB" id="A0A812TZX2"/>
<feature type="non-terminal residue" evidence="2">
    <location>
        <position position="57"/>
    </location>
</feature>
<organism evidence="2 3">
    <name type="scientific">Symbiodinium necroappetens</name>
    <dbReference type="NCBI Taxonomy" id="1628268"/>
    <lineage>
        <taxon>Eukaryota</taxon>
        <taxon>Sar</taxon>
        <taxon>Alveolata</taxon>
        <taxon>Dinophyceae</taxon>
        <taxon>Suessiales</taxon>
        <taxon>Symbiodiniaceae</taxon>
        <taxon>Symbiodinium</taxon>
    </lineage>
</organism>
<keyword evidence="3" id="KW-1185">Reference proteome</keyword>
<sequence>ALSQSEVDGGDGASRPVRLVQADPAVRPAVDPAVRPAVAGAQQRSSRGLDAEMHQEL</sequence>
<accession>A0A812TZX2</accession>
<name>A0A812TZX2_9DINO</name>
<feature type="region of interest" description="Disordered" evidence="1">
    <location>
        <begin position="1"/>
        <end position="57"/>
    </location>
</feature>
<reference evidence="2" key="1">
    <citation type="submission" date="2021-02" db="EMBL/GenBank/DDBJ databases">
        <authorList>
            <person name="Dougan E. K."/>
            <person name="Rhodes N."/>
            <person name="Thang M."/>
            <person name="Chan C."/>
        </authorList>
    </citation>
    <scope>NUCLEOTIDE SEQUENCE</scope>
</reference>
<proteinExistence type="predicted"/>
<feature type="non-terminal residue" evidence="2">
    <location>
        <position position="1"/>
    </location>
</feature>
<comment type="caution">
    <text evidence="2">The sequence shown here is derived from an EMBL/GenBank/DDBJ whole genome shotgun (WGS) entry which is preliminary data.</text>
</comment>
<dbReference type="EMBL" id="CAJNJA010025569">
    <property type="protein sequence ID" value="CAE7545174.1"/>
    <property type="molecule type" value="Genomic_DNA"/>
</dbReference>
<protein>
    <submittedName>
        <fullName evidence="2">Uncharacterized protein</fullName>
    </submittedName>
</protein>
<evidence type="ECO:0000313" key="3">
    <source>
        <dbReference type="Proteomes" id="UP000601435"/>
    </source>
</evidence>
<evidence type="ECO:0000313" key="2">
    <source>
        <dbReference type="EMBL" id="CAE7545174.1"/>
    </source>
</evidence>
<feature type="compositionally biased region" description="Low complexity" evidence="1">
    <location>
        <begin position="22"/>
        <end position="39"/>
    </location>
</feature>
<dbReference type="Proteomes" id="UP000601435">
    <property type="component" value="Unassembled WGS sequence"/>
</dbReference>